<proteinExistence type="predicted"/>
<evidence type="ECO:0008006" key="3">
    <source>
        <dbReference type="Google" id="ProtNLM"/>
    </source>
</evidence>
<reference evidence="1 2" key="1">
    <citation type="submission" date="2019-07" db="EMBL/GenBank/DDBJ databases">
        <title>Genomic Encyclopedia of Type Strains, Phase I: the one thousand microbial genomes (KMG-I) project.</title>
        <authorList>
            <person name="Kyrpides N."/>
        </authorList>
    </citation>
    <scope>NUCLEOTIDE SEQUENCE [LARGE SCALE GENOMIC DNA]</scope>
    <source>
        <strain evidence="1 2">DSM 6562</strain>
    </source>
</reference>
<organism evidence="1 2">
    <name type="scientific">Desulfallas thermosapovorans DSM 6562</name>
    <dbReference type="NCBI Taxonomy" id="1121431"/>
    <lineage>
        <taxon>Bacteria</taxon>
        <taxon>Bacillati</taxon>
        <taxon>Bacillota</taxon>
        <taxon>Clostridia</taxon>
        <taxon>Eubacteriales</taxon>
        <taxon>Desulfallaceae</taxon>
        <taxon>Desulfallas</taxon>
    </lineage>
</organism>
<dbReference type="Proteomes" id="UP000323166">
    <property type="component" value="Unassembled WGS sequence"/>
</dbReference>
<sequence>MHKGHCNGLNDVINNELILAAVSERIVYYDKNMKILWANKAASEIAGLPVPGQGGR</sequence>
<accession>A0A5S4ZQU7</accession>
<evidence type="ECO:0000313" key="2">
    <source>
        <dbReference type="Proteomes" id="UP000323166"/>
    </source>
</evidence>
<evidence type="ECO:0000313" key="1">
    <source>
        <dbReference type="EMBL" id="TYO95282.1"/>
    </source>
</evidence>
<dbReference type="EMBL" id="VNHM01000008">
    <property type="protein sequence ID" value="TYO95282.1"/>
    <property type="molecule type" value="Genomic_DNA"/>
</dbReference>
<protein>
    <recommendedName>
        <fullName evidence="3">PAS domain-containing protein</fullName>
    </recommendedName>
</protein>
<keyword evidence="2" id="KW-1185">Reference proteome</keyword>
<comment type="caution">
    <text evidence="1">The sequence shown here is derived from an EMBL/GenBank/DDBJ whole genome shotgun (WGS) entry which is preliminary data.</text>
</comment>
<dbReference type="RefSeq" id="WP_207706561.1">
    <property type="nucleotide sequence ID" value="NZ_VNHM01000008.1"/>
</dbReference>
<name>A0A5S4ZQU7_9FIRM</name>
<gene>
    <name evidence="1" type="ORF">LX24_01631</name>
</gene>
<dbReference type="AlphaFoldDB" id="A0A5S4ZQU7"/>